<proteinExistence type="inferred from homology"/>
<dbReference type="InterPro" id="IPR036396">
    <property type="entry name" value="Cyt_P450_sf"/>
</dbReference>
<organism evidence="9 10">
    <name type="scientific">Trichonephila clavipes</name>
    <name type="common">Golden silk orbweaver</name>
    <name type="synonym">Nephila clavipes</name>
    <dbReference type="NCBI Taxonomy" id="2585209"/>
    <lineage>
        <taxon>Eukaryota</taxon>
        <taxon>Metazoa</taxon>
        <taxon>Ecdysozoa</taxon>
        <taxon>Arthropoda</taxon>
        <taxon>Chelicerata</taxon>
        <taxon>Arachnida</taxon>
        <taxon>Araneae</taxon>
        <taxon>Araneomorphae</taxon>
        <taxon>Entelegynae</taxon>
        <taxon>Araneoidea</taxon>
        <taxon>Nephilidae</taxon>
        <taxon>Trichonephila</taxon>
    </lineage>
</organism>
<comment type="similarity">
    <text evidence="3">Belongs to the cytochrome P450 family.</text>
</comment>
<dbReference type="GO" id="GO:0004497">
    <property type="term" value="F:monooxygenase activity"/>
    <property type="evidence" value="ECO:0007669"/>
    <property type="project" value="UniProtKB-KW"/>
</dbReference>
<keyword evidence="7" id="KW-0560">Oxidoreductase</keyword>
<protein>
    <submittedName>
        <fullName evidence="9">Cytochrome P450 4V2</fullName>
    </submittedName>
</protein>
<evidence type="ECO:0000256" key="3">
    <source>
        <dbReference type="ARBA" id="ARBA00010617"/>
    </source>
</evidence>
<keyword evidence="10" id="KW-1185">Reference proteome</keyword>
<evidence type="ECO:0000256" key="1">
    <source>
        <dbReference type="ARBA" id="ARBA00001971"/>
    </source>
</evidence>
<evidence type="ECO:0000256" key="2">
    <source>
        <dbReference type="ARBA" id="ARBA00004586"/>
    </source>
</evidence>
<comment type="cofactor">
    <cofactor evidence="1">
        <name>heme</name>
        <dbReference type="ChEBI" id="CHEBI:30413"/>
    </cofactor>
</comment>
<comment type="caution">
    <text evidence="9">The sequence shown here is derived from an EMBL/GenBank/DDBJ whole genome shotgun (WGS) entry which is preliminary data.</text>
</comment>
<evidence type="ECO:0000256" key="5">
    <source>
        <dbReference type="ARBA" id="ARBA00022824"/>
    </source>
</evidence>
<dbReference type="EMBL" id="BMAU01021283">
    <property type="protein sequence ID" value="GFY08729.1"/>
    <property type="molecule type" value="Genomic_DNA"/>
</dbReference>
<dbReference type="Gene3D" id="1.10.630.10">
    <property type="entry name" value="Cytochrome P450"/>
    <property type="match status" value="1"/>
</dbReference>
<keyword evidence="8" id="KW-0472">Membrane</keyword>
<keyword evidence="6" id="KW-0408">Iron</keyword>
<keyword evidence="4" id="KW-0479">Metal-binding</keyword>
<dbReference type="AlphaFoldDB" id="A0A8X6S8C4"/>
<sequence>MKKRTELYQKQQLFSWWASYVPFVFLIKADAVKTVMKGYKTIDKSWVYEILKPLSGSGLGNVPSQEWKPRRKLLTPCFHADILRSYMDVFNEHSQKLVKFFHQETTKEFTYVKKPITLAALDILCETVFGIQIGAFENEDLRYVKSLNSYLTLGFLTWVYWSIPIGRDKPRDFRLELQFLYSPRASLFLTSSIANCLK</sequence>
<dbReference type="GO" id="GO:0005506">
    <property type="term" value="F:iron ion binding"/>
    <property type="evidence" value="ECO:0007669"/>
    <property type="project" value="InterPro"/>
</dbReference>
<evidence type="ECO:0000313" key="10">
    <source>
        <dbReference type="Proteomes" id="UP000887159"/>
    </source>
</evidence>
<dbReference type="Pfam" id="PF00067">
    <property type="entry name" value="p450"/>
    <property type="match status" value="1"/>
</dbReference>
<dbReference type="InterPro" id="IPR001128">
    <property type="entry name" value="Cyt_P450"/>
</dbReference>
<dbReference type="Proteomes" id="UP000887159">
    <property type="component" value="Unassembled WGS sequence"/>
</dbReference>
<evidence type="ECO:0000256" key="4">
    <source>
        <dbReference type="ARBA" id="ARBA00022617"/>
    </source>
</evidence>
<gene>
    <name evidence="9" type="primary">Cyp4v2</name>
    <name evidence="9" type="ORF">TNCV_5006421</name>
</gene>
<evidence type="ECO:0000256" key="7">
    <source>
        <dbReference type="ARBA" id="ARBA00023033"/>
    </source>
</evidence>
<name>A0A8X6S8C4_TRICX</name>
<evidence type="ECO:0000256" key="8">
    <source>
        <dbReference type="ARBA" id="ARBA00023136"/>
    </source>
</evidence>
<dbReference type="GO" id="GO:0016705">
    <property type="term" value="F:oxidoreductase activity, acting on paired donors, with incorporation or reduction of molecular oxygen"/>
    <property type="evidence" value="ECO:0007669"/>
    <property type="project" value="InterPro"/>
</dbReference>
<keyword evidence="7" id="KW-0503">Monooxygenase</keyword>
<dbReference type="InterPro" id="IPR050196">
    <property type="entry name" value="Cytochrome_P450_Monoox"/>
</dbReference>
<keyword evidence="5" id="KW-0256">Endoplasmic reticulum</keyword>
<evidence type="ECO:0000313" key="9">
    <source>
        <dbReference type="EMBL" id="GFY08729.1"/>
    </source>
</evidence>
<keyword evidence="4" id="KW-0349">Heme</keyword>
<dbReference type="SUPFAM" id="SSF48264">
    <property type="entry name" value="Cytochrome P450"/>
    <property type="match status" value="1"/>
</dbReference>
<dbReference type="PANTHER" id="PTHR24291:SF189">
    <property type="entry name" value="CYTOCHROME P450 4C3-RELATED"/>
    <property type="match status" value="1"/>
</dbReference>
<evidence type="ECO:0000256" key="6">
    <source>
        <dbReference type="ARBA" id="ARBA00023004"/>
    </source>
</evidence>
<reference evidence="9" key="1">
    <citation type="submission" date="2020-08" db="EMBL/GenBank/DDBJ databases">
        <title>Multicomponent nature underlies the extraordinary mechanical properties of spider dragline silk.</title>
        <authorList>
            <person name="Kono N."/>
            <person name="Nakamura H."/>
            <person name="Mori M."/>
            <person name="Yoshida Y."/>
            <person name="Ohtoshi R."/>
            <person name="Malay A.D."/>
            <person name="Moran D.A.P."/>
            <person name="Tomita M."/>
            <person name="Numata K."/>
            <person name="Arakawa K."/>
        </authorList>
    </citation>
    <scope>NUCLEOTIDE SEQUENCE</scope>
</reference>
<dbReference type="GO" id="GO:0005789">
    <property type="term" value="C:endoplasmic reticulum membrane"/>
    <property type="evidence" value="ECO:0007669"/>
    <property type="project" value="UniProtKB-SubCell"/>
</dbReference>
<comment type="subcellular location">
    <subcellularLocation>
        <location evidence="2">Endoplasmic reticulum membrane</location>
    </subcellularLocation>
</comment>
<dbReference type="GO" id="GO:0020037">
    <property type="term" value="F:heme binding"/>
    <property type="evidence" value="ECO:0007669"/>
    <property type="project" value="InterPro"/>
</dbReference>
<dbReference type="PANTHER" id="PTHR24291">
    <property type="entry name" value="CYTOCHROME P450 FAMILY 4"/>
    <property type="match status" value="1"/>
</dbReference>
<accession>A0A8X6S8C4</accession>